<evidence type="ECO:0000256" key="3">
    <source>
        <dbReference type="SAM" id="MobiDB-lite"/>
    </source>
</evidence>
<gene>
    <name evidence="6" type="ORF">EV191_111143</name>
</gene>
<dbReference type="InterPro" id="IPR002491">
    <property type="entry name" value="ABC_transptr_periplasmic_BD"/>
</dbReference>
<accession>A0A4R2QHT7</accession>
<feature type="domain" description="Fe/B12 periplasmic-binding" evidence="5">
    <location>
        <begin position="85"/>
        <end position="340"/>
    </location>
</feature>
<evidence type="ECO:0000313" key="7">
    <source>
        <dbReference type="Proteomes" id="UP000294911"/>
    </source>
</evidence>
<dbReference type="PANTHER" id="PTHR30535">
    <property type="entry name" value="VITAMIN B12-BINDING PROTEIN"/>
    <property type="match status" value="1"/>
</dbReference>
<protein>
    <submittedName>
        <fullName evidence="6">Iron complex transport system substrate-binding protein</fullName>
    </submittedName>
</protein>
<dbReference type="InterPro" id="IPR050902">
    <property type="entry name" value="ABC_Transporter_SBP"/>
</dbReference>
<reference evidence="6 7" key="1">
    <citation type="submission" date="2019-03" db="EMBL/GenBank/DDBJ databases">
        <title>Genomic Encyclopedia of Type Strains, Phase IV (KMG-IV): sequencing the most valuable type-strain genomes for metagenomic binning, comparative biology and taxonomic classification.</title>
        <authorList>
            <person name="Goeker M."/>
        </authorList>
    </citation>
    <scope>NUCLEOTIDE SEQUENCE [LARGE SCALE GENOMIC DNA]</scope>
    <source>
        <strain evidence="6 7">DSM 45765</strain>
    </source>
</reference>
<dbReference type="CDD" id="cd01143">
    <property type="entry name" value="YvrC"/>
    <property type="match status" value="1"/>
</dbReference>
<evidence type="ECO:0000259" key="5">
    <source>
        <dbReference type="PROSITE" id="PS50983"/>
    </source>
</evidence>
<evidence type="ECO:0000256" key="1">
    <source>
        <dbReference type="ARBA" id="ARBA00008814"/>
    </source>
</evidence>
<keyword evidence="7" id="KW-1185">Reference proteome</keyword>
<dbReference type="Pfam" id="PF01497">
    <property type="entry name" value="Peripla_BP_2"/>
    <property type="match status" value="1"/>
</dbReference>
<dbReference type="Proteomes" id="UP000294911">
    <property type="component" value="Unassembled WGS sequence"/>
</dbReference>
<dbReference type="NCBIfam" id="NF038402">
    <property type="entry name" value="TroA_like"/>
    <property type="match status" value="1"/>
</dbReference>
<evidence type="ECO:0000256" key="4">
    <source>
        <dbReference type="SAM" id="SignalP"/>
    </source>
</evidence>
<dbReference type="InterPro" id="IPR054828">
    <property type="entry name" value="Vit_B12_bind_prot"/>
</dbReference>
<dbReference type="PANTHER" id="PTHR30535:SF34">
    <property type="entry name" value="MOLYBDATE-BINDING PROTEIN MOLA"/>
    <property type="match status" value="1"/>
</dbReference>
<comment type="similarity">
    <text evidence="1">Belongs to the bacterial solute-binding protein 8 family.</text>
</comment>
<name>A0A4R2QHT7_9PSEU</name>
<dbReference type="EMBL" id="SLXQ01000011">
    <property type="protein sequence ID" value="TCP47938.1"/>
    <property type="molecule type" value="Genomic_DNA"/>
</dbReference>
<proteinExistence type="inferred from homology"/>
<feature type="signal peptide" evidence="4">
    <location>
        <begin position="1"/>
        <end position="35"/>
    </location>
</feature>
<dbReference type="GO" id="GO:0071281">
    <property type="term" value="P:cellular response to iron ion"/>
    <property type="evidence" value="ECO:0007669"/>
    <property type="project" value="TreeGrafter"/>
</dbReference>
<evidence type="ECO:0000313" key="6">
    <source>
        <dbReference type="EMBL" id="TCP47938.1"/>
    </source>
</evidence>
<dbReference type="AlphaFoldDB" id="A0A4R2QHT7"/>
<dbReference type="Gene3D" id="3.40.50.1980">
    <property type="entry name" value="Nitrogenase molybdenum iron protein domain"/>
    <property type="match status" value="2"/>
</dbReference>
<dbReference type="RefSeq" id="WP_132879061.1">
    <property type="nucleotide sequence ID" value="NZ_SLXQ01000011.1"/>
</dbReference>
<keyword evidence="2 4" id="KW-0732">Signal</keyword>
<comment type="caution">
    <text evidence="6">The sequence shown here is derived from an EMBL/GenBank/DDBJ whole genome shotgun (WGS) entry which is preliminary data.</text>
</comment>
<evidence type="ECO:0000256" key="2">
    <source>
        <dbReference type="ARBA" id="ARBA00022729"/>
    </source>
</evidence>
<dbReference type="OrthoDB" id="6495095at2"/>
<feature type="region of interest" description="Disordered" evidence="3">
    <location>
        <begin position="46"/>
        <end position="74"/>
    </location>
</feature>
<dbReference type="PROSITE" id="PS50983">
    <property type="entry name" value="FE_B12_PBP"/>
    <property type="match status" value="1"/>
</dbReference>
<dbReference type="SUPFAM" id="SSF53807">
    <property type="entry name" value="Helical backbone' metal receptor"/>
    <property type="match status" value="1"/>
</dbReference>
<sequence length="340" mass="36450">MTGSIQRTGQATRPSRFRRCLLPLLTLVLATAVLAGCAQRELESAADRSGDGSSSGNGAGNAAFPVTVTSPGNDQSITLESKPTEIVSLSPPATEVLYELGAGDQVAAVDDQSNYPQEAPRTKLSGLNPNPEAIAEYDPQLVVAHDDTDDLVAALDKLDIPTLILPAAETLDEAYAQYELLGTATGHQQKGAELAEQTRDEIDQIIRETPKPDDKLSYYHELGPDHFTATSDTFVGGVYQRFGLRNIADDVDDPAAAGYPQLSAQRVLQANPDLIFLADTKCCGMTKERVAGRPGWDTLNAVRAEQVIELNDDTASRWSPRIVEFVRAVSDAVKSAGNQE</sequence>
<organism evidence="6 7">
    <name type="scientific">Tamaricihabitans halophyticus</name>
    <dbReference type="NCBI Taxonomy" id="1262583"/>
    <lineage>
        <taxon>Bacteria</taxon>
        <taxon>Bacillati</taxon>
        <taxon>Actinomycetota</taxon>
        <taxon>Actinomycetes</taxon>
        <taxon>Pseudonocardiales</taxon>
        <taxon>Pseudonocardiaceae</taxon>
        <taxon>Tamaricihabitans</taxon>
    </lineage>
</organism>
<feature type="chain" id="PRO_5039628982" evidence="4">
    <location>
        <begin position="36"/>
        <end position="340"/>
    </location>
</feature>